<dbReference type="PRINTS" id="PR00143">
    <property type="entry name" value="CITRTSNTHASE"/>
</dbReference>
<dbReference type="RefSeq" id="WP_045445229.1">
    <property type="nucleotide sequence ID" value="NZ_BBIO01000006.1"/>
</dbReference>
<evidence type="ECO:0000256" key="4">
    <source>
        <dbReference type="ARBA" id="ARBA00022679"/>
    </source>
</evidence>
<dbReference type="eggNOG" id="COG0372">
    <property type="taxonomic scope" value="Bacteria"/>
</dbReference>
<dbReference type="EC" id="2.3.3.16" evidence="3"/>
<dbReference type="UniPathway" id="UPA00223">
    <property type="reaction ID" value="UER00717"/>
</dbReference>
<evidence type="ECO:0000256" key="3">
    <source>
        <dbReference type="ARBA" id="ARBA00012972"/>
    </source>
</evidence>
<reference evidence="6 7" key="1">
    <citation type="submission" date="2014-07" db="EMBL/GenBank/DDBJ databases">
        <title>Tepidicaulis marinum gen. nov., sp. nov., a novel marine bacterium denitrifying nitrate to nitrous oxide strictly under microaerobic conditions.</title>
        <authorList>
            <person name="Takeuchi M."/>
            <person name="Yamagishi T."/>
            <person name="Kamagata Y."/>
            <person name="Oshima K."/>
            <person name="Hattori M."/>
            <person name="Katayama T."/>
            <person name="Hanada S."/>
            <person name="Tamaki H."/>
            <person name="Marumo K."/>
            <person name="Maeda H."/>
            <person name="Nedachi M."/>
            <person name="Iwasaki W."/>
            <person name="Suwa Y."/>
            <person name="Sakata S."/>
        </authorList>
    </citation>
    <scope>NUCLEOTIDE SEQUENCE [LARGE SCALE GENOMIC DNA]</scope>
    <source>
        <strain evidence="6 7">MA2</strain>
    </source>
</reference>
<dbReference type="STRING" id="1333998.M2A_1501"/>
<comment type="pathway">
    <text evidence="1">Carbohydrate metabolism; tricarboxylic acid cycle; isocitrate from oxaloacetate: step 1/2.</text>
</comment>
<dbReference type="AlphaFoldDB" id="A0A081BAD4"/>
<dbReference type="InterPro" id="IPR016142">
    <property type="entry name" value="Citrate_synth-like_lrg_a-sub"/>
</dbReference>
<dbReference type="PANTHER" id="PTHR11739:SF23">
    <property type="entry name" value="CITRATE SYNTHASE 2-RELATED"/>
    <property type="match status" value="1"/>
</dbReference>
<comment type="caution">
    <text evidence="6">The sequence shown here is derived from an EMBL/GenBank/DDBJ whole genome shotgun (WGS) entry which is preliminary data.</text>
</comment>
<evidence type="ECO:0000256" key="5">
    <source>
        <dbReference type="RuleBase" id="RU003406"/>
    </source>
</evidence>
<dbReference type="Pfam" id="PF00285">
    <property type="entry name" value="Citrate_synt"/>
    <property type="match status" value="1"/>
</dbReference>
<organism evidence="6 7">
    <name type="scientific">Tepidicaulis marinus</name>
    <dbReference type="NCBI Taxonomy" id="1333998"/>
    <lineage>
        <taxon>Bacteria</taxon>
        <taxon>Pseudomonadati</taxon>
        <taxon>Pseudomonadota</taxon>
        <taxon>Alphaproteobacteria</taxon>
        <taxon>Hyphomicrobiales</taxon>
        <taxon>Parvibaculaceae</taxon>
        <taxon>Tepidicaulis</taxon>
    </lineage>
</organism>
<dbReference type="PROSITE" id="PS00480">
    <property type="entry name" value="CITRATE_SYNTHASE"/>
    <property type="match status" value="1"/>
</dbReference>
<dbReference type="GO" id="GO:0005975">
    <property type="term" value="P:carbohydrate metabolic process"/>
    <property type="evidence" value="ECO:0007669"/>
    <property type="project" value="TreeGrafter"/>
</dbReference>
<evidence type="ECO:0000313" key="6">
    <source>
        <dbReference type="EMBL" id="GAK45002.1"/>
    </source>
</evidence>
<dbReference type="GO" id="GO:0036440">
    <property type="term" value="F:citrate synthase activity"/>
    <property type="evidence" value="ECO:0007669"/>
    <property type="project" value="UniProtKB-EC"/>
</dbReference>
<dbReference type="NCBIfam" id="NF009005">
    <property type="entry name" value="PRK12350.1"/>
    <property type="match status" value="1"/>
</dbReference>
<dbReference type="SUPFAM" id="SSF48256">
    <property type="entry name" value="Citrate synthase"/>
    <property type="match status" value="1"/>
</dbReference>
<dbReference type="InterPro" id="IPR016143">
    <property type="entry name" value="Citrate_synth-like_sm_a-sub"/>
</dbReference>
<gene>
    <name evidence="6" type="ORF">M2A_1501</name>
</gene>
<evidence type="ECO:0000256" key="1">
    <source>
        <dbReference type="ARBA" id="ARBA00004751"/>
    </source>
</evidence>
<protein>
    <recommendedName>
        <fullName evidence="3">citrate synthase (unknown stereospecificity)</fullName>
        <ecNumber evidence="3">2.3.3.16</ecNumber>
    </recommendedName>
</protein>
<dbReference type="Gene3D" id="1.10.230.10">
    <property type="entry name" value="Cytochrome P450-Terp, domain 2"/>
    <property type="match status" value="1"/>
</dbReference>
<comment type="similarity">
    <text evidence="2 5">Belongs to the citrate synthase family.</text>
</comment>
<dbReference type="InterPro" id="IPR019810">
    <property type="entry name" value="Citrate_synthase_AS"/>
</dbReference>
<proteinExistence type="inferred from homology"/>
<accession>A0A081BAD4</accession>
<dbReference type="EMBL" id="BBIO01000006">
    <property type="protein sequence ID" value="GAK45002.1"/>
    <property type="molecule type" value="Genomic_DNA"/>
</dbReference>
<dbReference type="Gene3D" id="1.10.580.10">
    <property type="entry name" value="Citrate Synthase, domain 1"/>
    <property type="match status" value="1"/>
</dbReference>
<dbReference type="GO" id="GO:0005829">
    <property type="term" value="C:cytosol"/>
    <property type="evidence" value="ECO:0007669"/>
    <property type="project" value="TreeGrafter"/>
</dbReference>
<dbReference type="GO" id="GO:0006099">
    <property type="term" value="P:tricarboxylic acid cycle"/>
    <property type="evidence" value="ECO:0007669"/>
    <property type="project" value="UniProtKB-UniPathway"/>
</dbReference>
<keyword evidence="4 5" id="KW-0808">Transferase</keyword>
<dbReference type="InterPro" id="IPR036969">
    <property type="entry name" value="Citrate_synthase_sf"/>
</dbReference>
<evidence type="ECO:0000313" key="7">
    <source>
        <dbReference type="Proteomes" id="UP000028702"/>
    </source>
</evidence>
<name>A0A081BAD4_9HYPH</name>
<dbReference type="Proteomes" id="UP000028702">
    <property type="component" value="Unassembled WGS sequence"/>
</dbReference>
<keyword evidence="7" id="KW-1185">Reference proteome</keyword>
<evidence type="ECO:0000256" key="2">
    <source>
        <dbReference type="ARBA" id="ARBA00010566"/>
    </source>
</evidence>
<dbReference type="PANTHER" id="PTHR11739">
    <property type="entry name" value="CITRATE SYNTHASE"/>
    <property type="match status" value="1"/>
</dbReference>
<dbReference type="InterPro" id="IPR002020">
    <property type="entry name" value="Citrate_synthase"/>
</dbReference>
<sequence length="369" mass="38811">MNTHLSSASPLTGLEGIPAAETALSRVDGQAGRLILCGAHLKDFTAAHTFESAAATFWGEAQARPAESAEAVRAALGRAREEAFTRLAPFLPAFEGLSTSEALRLGLAAMKGSEKSAPHLAVTGAVPVILAAALRLQEGKAPLAPDAGSGHVADFLRMLTGETPAPAREEALTTYLVTVMDHGMNASTFTARVIASTQAGIDWAALGAYAALTGPLHGGAPEPVLNMLDAIGTPERAESWIAEALGKGGRLMGFGHRIYKVRDPRADVLKAALEKLKPSGEKLALARAVEKAALAALKARKPDRPLETNVEFYTAMLLDGLAMPRSAFTPLFAMGRIVGWTAHAMEQQRIGRLIRPASLYTGREPEEAA</sequence>